<proteinExistence type="predicted"/>
<protein>
    <submittedName>
        <fullName evidence="1">Uncharacterized protein</fullName>
    </submittedName>
</protein>
<gene>
    <name evidence="1" type="ORF">J2X06_003328</name>
</gene>
<evidence type="ECO:0000313" key="1">
    <source>
        <dbReference type="EMBL" id="MDR7136110.1"/>
    </source>
</evidence>
<comment type="caution">
    <text evidence="1">The sequence shown here is derived from an EMBL/GenBank/DDBJ whole genome shotgun (WGS) entry which is preliminary data.</text>
</comment>
<reference evidence="1 2" key="1">
    <citation type="submission" date="2023-07" db="EMBL/GenBank/DDBJ databases">
        <title>Sorghum-associated microbial communities from plants grown in Nebraska, USA.</title>
        <authorList>
            <person name="Schachtman D."/>
        </authorList>
    </citation>
    <scope>NUCLEOTIDE SEQUENCE [LARGE SCALE GENOMIC DNA]</scope>
    <source>
        <strain evidence="1 2">BE198</strain>
    </source>
</reference>
<dbReference type="RefSeq" id="WP_310064310.1">
    <property type="nucleotide sequence ID" value="NZ_JAVDVY010000003.1"/>
</dbReference>
<evidence type="ECO:0000313" key="2">
    <source>
        <dbReference type="Proteomes" id="UP001251524"/>
    </source>
</evidence>
<dbReference type="Proteomes" id="UP001251524">
    <property type="component" value="Unassembled WGS sequence"/>
</dbReference>
<name>A0ABU1WFC8_9GAMM</name>
<keyword evidence="2" id="KW-1185">Reference proteome</keyword>
<accession>A0ABU1WFC8</accession>
<organism evidence="1 2">
    <name type="scientific">Lysobacter niastensis</name>
    <dbReference type="NCBI Taxonomy" id="380629"/>
    <lineage>
        <taxon>Bacteria</taxon>
        <taxon>Pseudomonadati</taxon>
        <taxon>Pseudomonadota</taxon>
        <taxon>Gammaproteobacteria</taxon>
        <taxon>Lysobacterales</taxon>
        <taxon>Lysobacteraceae</taxon>
        <taxon>Lysobacter</taxon>
    </lineage>
</organism>
<sequence>MSQNLVSLTLTHDQVTAALTALDQVEASLPGLISLQPEDRKGLVFMGPRSEAFCRQTVRVLDQNRQIVPPSLDLGGAQADLVAIDQLRPVLERLQRLLSRVDDTVNALGSDVMVTALEGYGQLKLSGAAHGLDELRKEVGARWSRQRRSNPAETQPA</sequence>
<dbReference type="EMBL" id="JAVDVY010000003">
    <property type="protein sequence ID" value="MDR7136110.1"/>
    <property type="molecule type" value="Genomic_DNA"/>
</dbReference>